<comment type="caution">
    <text evidence="5">The sequence shown here is derived from an EMBL/GenBank/DDBJ whole genome shotgun (WGS) entry which is preliminary data.</text>
</comment>
<organism evidence="5 6">
    <name type="scientific">[Myrmecia] bisecta</name>
    <dbReference type="NCBI Taxonomy" id="41462"/>
    <lineage>
        <taxon>Eukaryota</taxon>
        <taxon>Viridiplantae</taxon>
        <taxon>Chlorophyta</taxon>
        <taxon>core chlorophytes</taxon>
        <taxon>Trebouxiophyceae</taxon>
        <taxon>Trebouxiales</taxon>
        <taxon>Trebouxiaceae</taxon>
        <taxon>Myrmecia</taxon>
    </lineage>
</organism>
<dbReference type="Gene3D" id="1.25.40.20">
    <property type="entry name" value="Ankyrin repeat-containing domain"/>
    <property type="match status" value="1"/>
</dbReference>
<dbReference type="SUPFAM" id="SSF48403">
    <property type="entry name" value="Ankyrin repeat"/>
    <property type="match status" value="1"/>
</dbReference>
<dbReference type="InterPro" id="IPR002110">
    <property type="entry name" value="Ankyrin_rpt"/>
</dbReference>
<sequence length="503" mass="56676">MDLFLAVKTGDLETVRYLVEVQAVSLQQHDAWNAPPLYYASLCGHEHLVRFLLSRGAKCEEKTYDGERCLYAALNDKIWRILIDEGFKRQAARGHDQYLEFLERCFDNPASFPDIEFTVQDTRVQAHRFLLAARSPYFGKLIARRWRNHRSVALFPDRVEPECLYALLRWFYTMRLEVPADELQSCIRLCKALKLHDLEEQLTEKAFSAAAIGDEYGSVVVEPMREDAKAQLQDAMEVAVAACCQRQADSEGTSSSGDYDLVLELGSRRYRCHRAFLCARSDYFGTMLNSSFREGVVDSEGSIQHVSMDDMDPQVLVSALRWVYTDRLDADLPGELLLQVMRFADRMIMEGLKNKCAVLLHPHIEQSTALPLLAEALQMDCDRLADSCIRCLAVHLLELVQEPLFTELVRDSIATVQNRQEFDSVPLIDDVRFHIGQLHGDGELSEDEDDDMGMPALADMPSATDGCVPEGAAAPSNGQLSMSERQQKLAALDQVLADIGIEA</sequence>
<dbReference type="GO" id="GO:0005737">
    <property type="term" value="C:cytoplasm"/>
    <property type="evidence" value="ECO:0007669"/>
    <property type="project" value="TreeGrafter"/>
</dbReference>
<evidence type="ECO:0000259" key="4">
    <source>
        <dbReference type="PROSITE" id="PS50097"/>
    </source>
</evidence>
<dbReference type="Pfam" id="PF00651">
    <property type="entry name" value="BTB"/>
    <property type="match status" value="2"/>
</dbReference>
<comment type="pathway">
    <text evidence="1">Protein modification; protein ubiquitination.</text>
</comment>
<dbReference type="GO" id="GO:0000151">
    <property type="term" value="C:ubiquitin ligase complex"/>
    <property type="evidence" value="ECO:0007669"/>
    <property type="project" value="TreeGrafter"/>
</dbReference>
<evidence type="ECO:0000256" key="1">
    <source>
        <dbReference type="ARBA" id="ARBA00004906"/>
    </source>
</evidence>
<dbReference type="InterPro" id="IPR044515">
    <property type="entry name" value="ABTB1"/>
</dbReference>
<dbReference type="InterPro" id="IPR000210">
    <property type="entry name" value="BTB/POZ_dom"/>
</dbReference>
<dbReference type="SUPFAM" id="SSF54695">
    <property type="entry name" value="POZ domain"/>
    <property type="match status" value="2"/>
</dbReference>
<keyword evidence="3" id="KW-0040">ANK repeat</keyword>
<feature type="domain" description="BTB" evidence="4">
    <location>
        <begin position="259"/>
        <end position="332"/>
    </location>
</feature>
<dbReference type="SMART" id="SM00225">
    <property type="entry name" value="BTB"/>
    <property type="match status" value="2"/>
</dbReference>
<dbReference type="Pfam" id="PF12796">
    <property type="entry name" value="Ank_2"/>
    <property type="match status" value="1"/>
</dbReference>
<dbReference type="Gene3D" id="3.30.710.10">
    <property type="entry name" value="Potassium Channel Kv1.1, Chain A"/>
    <property type="match status" value="2"/>
</dbReference>
<gene>
    <name evidence="5" type="ORF">WJX72_005458</name>
</gene>
<dbReference type="Proteomes" id="UP001489004">
    <property type="component" value="Unassembled WGS sequence"/>
</dbReference>
<keyword evidence="2" id="KW-0677">Repeat</keyword>
<protein>
    <recommendedName>
        <fullName evidence="4">BTB domain-containing protein</fullName>
    </recommendedName>
</protein>
<name>A0AAW1QF54_9CHLO</name>
<accession>A0AAW1QF54</accession>
<dbReference type="PROSITE" id="PS50097">
    <property type="entry name" value="BTB"/>
    <property type="match status" value="2"/>
</dbReference>
<dbReference type="EMBL" id="JALJOR010000003">
    <property type="protein sequence ID" value="KAK9820046.1"/>
    <property type="molecule type" value="Genomic_DNA"/>
</dbReference>
<keyword evidence="6" id="KW-1185">Reference proteome</keyword>
<dbReference type="PANTHER" id="PTHR46231">
    <property type="entry name" value="ANKYRIN REPEAT AND BTB/POZ DOMAIN-CONTAINING PROTEIN 1"/>
    <property type="match status" value="1"/>
</dbReference>
<evidence type="ECO:0000313" key="6">
    <source>
        <dbReference type="Proteomes" id="UP001489004"/>
    </source>
</evidence>
<dbReference type="InterPro" id="IPR036770">
    <property type="entry name" value="Ankyrin_rpt-contain_sf"/>
</dbReference>
<feature type="domain" description="BTB" evidence="4">
    <location>
        <begin position="113"/>
        <end position="180"/>
    </location>
</feature>
<evidence type="ECO:0000313" key="5">
    <source>
        <dbReference type="EMBL" id="KAK9820046.1"/>
    </source>
</evidence>
<dbReference type="PANTHER" id="PTHR46231:SF1">
    <property type="entry name" value="ANKYRIN REPEAT AND BTB_POZ DOMAIN-CONTAINING PROTEIN 1"/>
    <property type="match status" value="1"/>
</dbReference>
<evidence type="ECO:0000256" key="3">
    <source>
        <dbReference type="ARBA" id="ARBA00023043"/>
    </source>
</evidence>
<evidence type="ECO:0000256" key="2">
    <source>
        <dbReference type="ARBA" id="ARBA00022737"/>
    </source>
</evidence>
<dbReference type="AlphaFoldDB" id="A0AAW1QF54"/>
<reference evidence="5 6" key="1">
    <citation type="journal article" date="2024" name="Nat. Commun.">
        <title>Phylogenomics reveals the evolutionary origins of lichenization in chlorophyte algae.</title>
        <authorList>
            <person name="Puginier C."/>
            <person name="Libourel C."/>
            <person name="Otte J."/>
            <person name="Skaloud P."/>
            <person name="Haon M."/>
            <person name="Grisel S."/>
            <person name="Petersen M."/>
            <person name="Berrin J.G."/>
            <person name="Delaux P.M."/>
            <person name="Dal Grande F."/>
            <person name="Keller J."/>
        </authorList>
    </citation>
    <scope>NUCLEOTIDE SEQUENCE [LARGE SCALE GENOMIC DNA]</scope>
    <source>
        <strain evidence="5 6">SAG 2043</strain>
    </source>
</reference>
<proteinExistence type="predicted"/>
<dbReference type="InterPro" id="IPR011333">
    <property type="entry name" value="SKP1/BTB/POZ_sf"/>
</dbReference>